<dbReference type="PANTHER" id="PTHR19300:SF57">
    <property type="entry name" value="BETA-1,4-N-ACETYLGALACTOSAMINYLTRANSFERASE"/>
    <property type="match status" value="1"/>
</dbReference>
<feature type="domain" description="Galactosyltransferase N-terminal" evidence="13">
    <location>
        <begin position="119"/>
        <end position="204"/>
    </location>
</feature>
<evidence type="ECO:0000256" key="11">
    <source>
        <dbReference type="SAM" id="MobiDB-lite"/>
    </source>
</evidence>
<evidence type="ECO:0000256" key="1">
    <source>
        <dbReference type="ARBA" id="ARBA00004606"/>
    </source>
</evidence>
<evidence type="ECO:0000313" key="15">
    <source>
        <dbReference type="Proteomes" id="UP000008141"/>
    </source>
</evidence>
<evidence type="ECO:0000256" key="7">
    <source>
        <dbReference type="ARBA" id="ARBA00022968"/>
    </source>
</evidence>
<dbReference type="InterPro" id="IPR027995">
    <property type="entry name" value="Galactosyl_T_N"/>
</dbReference>
<keyword evidence="5" id="KW-0808">Transferase</keyword>
<dbReference type="Proteomes" id="UP000008141">
    <property type="component" value="Unassembled WGS sequence"/>
</dbReference>
<dbReference type="InterPro" id="IPR029044">
    <property type="entry name" value="Nucleotide-diphossugar_trans"/>
</dbReference>
<feature type="domain" description="Galactosyltransferase C-terminal" evidence="12">
    <location>
        <begin position="221"/>
        <end position="264"/>
    </location>
</feature>
<evidence type="ECO:0000256" key="3">
    <source>
        <dbReference type="ARBA" id="ARBA00005735"/>
    </source>
</evidence>
<dbReference type="InterPro" id="IPR027791">
    <property type="entry name" value="Galactosyl_T_C"/>
</dbReference>
<keyword evidence="4" id="KW-0328">Glycosyltransferase</keyword>
<evidence type="ECO:0000256" key="2">
    <source>
        <dbReference type="ARBA" id="ARBA00004922"/>
    </source>
</evidence>
<feature type="compositionally biased region" description="Low complexity" evidence="11">
    <location>
        <begin position="65"/>
        <end position="81"/>
    </location>
</feature>
<dbReference type="AlphaFoldDB" id="E1ZK55"/>
<evidence type="ECO:0000256" key="10">
    <source>
        <dbReference type="ARBA" id="ARBA00023180"/>
    </source>
</evidence>
<dbReference type="EMBL" id="GL433850">
    <property type="protein sequence ID" value="EFN53635.1"/>
    <property type="molecule type" value="Genomic_DNA"/>
</dbReference>
<dbReference type="SUPFAM" id="SSF53448">
    <property type="entry name" value="Nucleotide-diphospho-sugar transferases"/>
    <property type="match status" value="1"/>
</dbReference>
<dbReference type="STRING" id="554065.E1ZK55"/>
<comment type="pathway">
    <text evidence="2">Protein modification; protein glycosylation.</text>
</comment>
<keyword evidence="10" id="KW-0325">Glycoprotein</keyword>
<dbReference type="Gene3D" id="3.90.550.10">
    <property type="entry name" value="Spore Coat Polysaccharide Biosynthesis Protein SpsA, Chain A"/>
    <property type="match status" value="1"/>
</dbReference>
<dbReference type="eggNOG" id="KOG3916">
    <property type="taxonomic scope" value="Eukaryota"/>
</dbReference>
<dbReference type="PRINTS" id="PR02050">
    <property type="entry name" value="B14GALTRFASE"/>
</dbReference>
<dbReference type="OrthoDB" id="508846at2759"/>
<comment type="similarity">
    <text evidence="3">Belongs to the glycosyltransferase 7 family.</text>
</comment>
<dbReference type="UniPathway" id="UPA00378"/>
<dbReference type="Pfam" id="PF02709">
    <property type="entry name" value="Glyco_transf_7C"/>
    <property type="match status" value="1"/>
</dbReference>
<gene>
    <name evidence="14" type="ORF">CHLNCDRAFT_136335</name>
</gene>
<accession>E1ZK55</accession>
<dbReference type="GO" id="GO:0008378">
    <property type="term" value="F:galactosyltransferase activity"/>
    <property type="evidence" value="ECO:0007669"/>
    <property type="project" value="TreeGrafter"/>
</dbReference>
<protein>
    <submittedName>
        <fullName evidence="14">Uncharacterized protein</fullName>
    </submittedName>
</protein>
<evidence type="ECO:0000256" key="4">
    <source>
        <dbReference type="ARBA" id="ARBA00022676"/>
    </source>
</evidence>
<evidence type="ECO:0000256" key="9">
    <source>
        <dbReference type="ARBA" id="ARBA00023136"/>
    </source>
</evidence>
<dbReference type="InParanoid" id="E1ZK55"/>
<dbReference type="KEGG" id="cvr:CHLNCDRAFT_136335"/>
<evidence type="ECO:0000259" key="13">
    <source>
        <dbReference type="Pfam" id="PF13733"/>
    </source>
</evidence>
<keyword evidence="8" id="KW-1133">Transmembrane helix</keyword>
<reference evidence="14 15" key="1">
    <citation type="journal article" date="2010" name="Plant Cell">
        <title>The Chlorella variabilis NC64A genome reveals adaptation to photosymbiosis, coevolution with viruses, and cryptic sex.</title>
        <authorList>
            <person name="Blanc G."/>
            <person name="Duncan G."/>
            <person name="Agarkova I."/>
            <person name="Borodovsky M."/>
            <person name="Gurnon J."/>
            <person name="Kuo A."/>
            <person name="Lindquist E."/>
            <person name="Lucas S."/>
            <person name="Pangilinan J."/>
            <person name="Polle J."/>
            <person name="Salamov A."/>
            <person name="Terry A."/>
            <person name="Yamada T."/>
            <person name="Dunigan D.D."/>
            <person name="Grigoriev I.V."/>
            <person name="Claverie J.M."/>
            <person name="Van Etten J.L."/>
        </authorList>
    </citation>
    <scope>NUCLEOTIDE SEQUENCE [LARGE SCALE GENOMIC DNA]</scope>
    <source>
        <strain evidence="14 15">NC64A</strain>
    </source>
</reference>
<keyword evidence="6" id="KW-0812">Transmembrane</keyword>
<dbReference type="InterPro" id="IPR003859">
    <property type="entry name" value="Galactosyl_T"/>
</dbReference>
<dbReference type="RefSeq" id="XP_005845737.1">
    <property type="nucleotide sequence ID" value="XM_005845675.1"/>
</dbReference>
<dbReference type="GO" id="GO:0005794">
    <property type="term" value="C:Golgi apparatus"/>
    <property type="evidence" value="ECO:0007669"/>
    <property type="project" value="TreeGrafter"/>
</dbReference>
<evidence type="ECO:0000256" key="6">
    <source>
        <dbReference type="ARBA" id="ARBA00022692"/>
    </source>
</evidence>
<proteinExistence type="inferred from homology"/>
<dbReference type="GO" id="GO:0005975">
    <property type="term" value="P:carbohydrate metabolic process"/>
    <property type="evidence" value="ECO:0007669"/>
    <property type="project" value="InterPro"/>
</dbReference>
<organism evidence="15">
    <name type="scientific">Chlorella variabilis</name>
    <name type="common">Green alga</name>
    <dbReference type="NCBI Taxonomy" id="554065"/>
    <lineage>
        <taxon>Eukaryota</taxon>
        <taxon>Viridiplantae</taxon>
        <taxon>Chlorophyta</taxon>
        <taxon>core chlorophytes</taxon>
        <taxon>Trebouxiophyceae</taxon>
        <taxon>Chlorellales</taxon>
        <taxon>Chlorellaceae</taxon>
        <taxon>Chlorella clade</taxon>
        <taxon>Chlorella</taxon>
    </lineage>
</organism>
<keyword evidence="7" id="KW-0735">Signal-anchor</keyword>
<evidence type="ECO:0000313" key="14">
    <source>
        <dbReference type="EMBL" id="EFN53635.1"/>
    </source>
</evidence>
<evidence type="ECO:0000256" key="8">
    <source>
        <dbReference type="ARBA" id="ARBA00022989"/>
    </source>
</evidence>
<dbReference type="GO" id="GO:0016020">
    <property type="term" value="C:membrane"/>
    <property type="evidence" value="ECO:0007669"/>
    <property type="project" value="UniProtKB-SubCell"/>
</dbReference>
<dbReference type="PANTHER" id="PTHR19300">
    <property type="entry name" value="BETA-1,4-GALACTOSYLTRANSFERASE"/>
    <property type="match status" value="1"/>
</dbReference>
<name>E1ZK55_CHLVA</name>
<evidence type="ECO:0000259" key="12">
    <source>
        <dbReference type="Pfam" id="PF02709"/>
    </source>
</evidence>
<feature type="region of interest" description="Disordered" evidence="11">
    <location>
        <begin position="50"/>
        <end position="81"/>
    </location>
</feature>
<dbReference type="GeneID" id="17353136"/>
<keyword evidence="15" id="KW-1185">Reference proteome</keyword>
<comment type="subcellular location">
    <subcellularLocation>
        <location evidence="1">Membrane</location>
        <topology evidence="1">Single-pass type II membrane protein</topology>
    </subcellularLocation>
</comment>
<dbReference type="Pfam" id="PF13733">
    <property type="entry name" value="Glyco_transf_7N"/>
    <property type="match status" value="1"/>
</dbReference>
<sequence>MTLKLPRQTLFLEEELAELLGTHMAGCCPCPTGLGSAPKYCHLGLPPNDTETEEAAGGGSGEGSSGEASSGSDQAASGGGSANATAAAEAAGAAVANVTAAGAVNGSSNSNNGGSGRIVPRHRLAVLIPYRDREAHLAVLLAALRPHLDRQKRDHDVFVVEQGDAYLFNRGLLLNAAALLLQGSSYDYFAFQDVDTIPLEKGNIQSGAAAPHTSLAASQEHDFFGGLLIMTAEQFWRVNGFGTQFWGWGREDDNLRERLVQAGMWPPQYPIAAKEAGRRSKSAYFKHQAHQQASELRAAEDASGIVQYFQENPRIPYRGAKIMSSQPQFLRDFDTGLNTTMVLAMQPFLNATRLSLHLYCNITATPWCERGAIGKRVAPAIRHAAAVHAVVGS</sequence>
<keyword evidence="9" id="KW-0472">Membrane</keyword>
<evidence type="ECO:0000256" key="5">
    <source>
        <dbReference type="ARBA" id="ARBA00022679"/>
    </source>
</evidence>